<evidence type="ECO:0000256" key="5">
    <source>
        <dbReference type="ARBA" id="ARBA00023136"/>
    </source>
</evidence>
<dbReference type="AlphaFoldDB" id="A0A1I7HM60"/>
<dbReference type="FunFam" id="1.20.1250.20:FF:000126">
    <property type="entry name" value="MFS transporter permease"/>
    <property type="match status" value="1"/>
</dbReference>
<reference evidence="11" key="1">
    <citation type="submission" date="2016-10" db="EMBL/GenBank/DDBJ databases">
        <authorList>
            <person name="Varghese N."/>
            <person name="Submissions S."/>
        </authorList>
    </citation>
    <scope>NUCLEOTIDE SEQUENCE [LARGE SCALE GENOMIC DNA]</scope>
    <source>
        <strain evidence="11">DSM 18168</strain>
    </source>
</reference>
<evidence type="ECO:0000256" key="4">
    <source>
        <dbReference type="ARBA" id="ARBA00022989"/>
    </source>
</evidence>
<keyword evidence="4 8" id="KW-1133">Transmembrane helix</keyword>
<name>A0A1I7HM60_9GAMM</name>
<dbReference type="SUPFAM" id="SSF103473">
    <property type="entry name" value="MFS general substrate transporter"/>
    <property type="match status" value="1"/>
</dbReference>
<dbReference type="NCBIfam" id="TIGR02332">
    <property type="entry name" value="HpaX"/>
    <property type="match status" value="1"/>
</dbReference>
<dbReference type="InterPro" id="IPR020846">
    <property type="entry name" value="MFS_dom"/>
</dbReference>
<accession>A0A1I7HM60</accession>
<dbReference type="CDD" id="cd17319">
    <property type="entry name" value="MFS_ExuT_GudP_like"/>
    <property type="match status" value="1"/>
</dbReference>
<dbReference type="RefSeq" id="WP_092550634.1">
    <property type="nucleotide sequence ID" value="NZ_CAWRBG010000032.1"/>
</dbReference>
<comment type="function">
    <text evidence="6">Component of the tartrate utilization system and may allow entry of tartrate and tartrate dehydrogenase.</text>
</comment>
<evidence type="ECO:0000256" key="1">
    <source>
        <dbReference type="ARBA" id="ARBA00004141"/>
    </source>
</evidence>
<keyword evidence="11" id="KW-1185">Reference proteome</keyword>
<feature type="transmembrane region" description="Helical" evidence="8">
    <location>
        <begin position="267"/>
        <end position="292"/>
    </location>
</feature>
<feature type="transmembrane region" description="Helical" evidence="8">
    <location>
        <begin position="36"/>
        <end position="59"/>
    </location>
</feature>
<dbReference type="EMBL" id="FPBJ01000015">
    <property type="protein sequence ID" value="SFU61721.1"/>
    <property type="molecule type" value="Genomic_DNA"/>
</dbReference>
<dbReference type="PANTHER" id="PTHR43791">
    <property type="entry name" value="PERMEASE-RELATED"/>
    <property type="match status" value="1"/>
</dbReference>
<dbReference type="PANTHER" id="PTHR43791:SF102">
    <property type="entry name" value="4-HYDROXYPHENYLACETATE CATABOLISM PROTEIN"/>
    <property type="match status" value="1"/>
</dbReference>
<feature type="domain" description="Major facilitator superfamily (MFS) profile" evidence="9">
    <location>
        <begin position="36"/>
        <end position="453"/>
    </location>
</feature>
<dbReference type="STRING" id="351659.SAMN05421784_11531"/>
<dbReference type="GO" id="GO:1900754">
    <property type="term" value="P:4-hydroxyphenylacetate transport"/>
    <property type="evidence" value="ECO:0007669"/>
    <property type="project" value="InterPro"/>
</dbReference>
<evidence type="ECO:0000256" key="2">
    <source>
        <dbReference type="ARBA" id="ARBA00022448"/>
    </source>
</evidence>
<evidence type="ECO:0000256" key="3">
    <source>
        <dbReference type="ARBA" id="ARBA00022692"/>
    </source>
</evidence>
<feature type="transmembrane region" description="Helical" evidence="8">
    <location>
        <begin position="71"/>
        <end position="90"/>
    </location>
</feature>
<dbReference type="Pfam" id="PF07690">
    <property type="entry name" value="MFS_1"/>
    <property type="match status" value="1"/>
</dbReference>
<organism evidence="10 11">
    <name type="scientific">Xenorhabdus koppenhoeferi</name>
    <dbReference type="NCBI Taxonomy" id="351659"/>
    <lineage>
        <taxon>Bacteria</taxon>
        <taxon>Pseudomonadati</taxon>
        <taxon>Pseudomonadota</taxon>
        <taxon>Gammaproteobacteria</taxon>
        <taxon>Enterobacterales</taxon>
        <taxon>Morganellaceae</taxon>
        <taxon>Xenorhabdus</taxon>
    </lineage>
</organism>
<dbReference type="PROSITE" id="PS50850">
    <property type="entry name" value="MFS"/>
    <property type="match status" value="1"/>
</dbReference>
<feature type="transmembrane region" description="Helical" evidence="8">
    <location>
        <begin position="304"/>
        <end position="327"/>
    </location>
</feature>
<keyword evidence="5 8" id="KW-0472">Membrane</keyword>
<dbReference type="InterPro" id="IPR011701">
    <property type="entry name" value="MFS"/>
</dbReference>
<keyword evidence="2" id="KW-0813">Transport</keyword>
<feature type="transmembrane region" description="Helical" evidence="8">
    <location>
        <begin position="127"/>
        <end position="150"/>
    </location>
</feature>
<dbReference type="Proteomes" id="UP000242496">
    <property type="component" value="Unassembled WGS sequence"/>
</dbReference>
<feature type="transmembrane region" description="Helical" evidence="8">
    <location>
        <begin position="162"/>
        <end position="182"/>
    </location>
</feature>
<dbReference type="Gene3D" id="1.20.1250.20">
    <property type="entry name" value="MFS general substrate transporter like domains"/>
    <property type="match status" value="2"/>
</dbReference>
<evidence type="ECO:0000256" key="7">
    <source>
        <dbReference type="ARBA" id="ARBA00074139"/>
    </source>
</evidence>
<protein>
    <recommendedName>
        <fullName evidence="7">Putative tartrate transporter</fullName>
    </recommendedName>
</protein>
<gene>
    <name evidence="10" type="ORF">SAMN05421784_11531</name>
</gene>
<dbReference type="GO" id="GO:0005886">
    <property type="term" value="C:plasma membrane"/>
    <property type="evidence" value="ECO:0007669"/>
    <property type="project" value="TreeGrafter"/>
</dbReference>
<feature type="transmembrane region" description="Helical" evidence="8">
    <location>
        <begin position="102"/>
        <end position="121"/>
    </location>
</feature>
<feature type="transmembrane region" description="Helical" evidence="8">
    <location>
        <begin position="361"/>
        <end position="384"/>
    </location>
</feature>
<keyword evidence="3 8" id="KW-0812">Transmembrane</keyword>
<dbReference type="InterPro" id="IPR036259">
    <property type="entry name" value="MFS_trans_sf"/>
</dbReference>
<feature type="transmembrane region" description="Helical" evidence="8">
    <location>
        <begin position="396"/>
        <end position="417"/>
    </location>
</feature>
<dbReference type="OrthoDB" id="9773957at2"/>
<feature type="transmembrane region" description="Helical" evidence="8">
    <location>
        <begin position="339"/>
        <end position="355"/>
    </location>
</feature>
<proteinExistence type="predicted"/>
<dbReference type="InterPro" id="IPR012707">
    <property type="entry name" value="HPA_permease"/>
</dbReference>
<dbReference type="GO" id="GO:1901241">
    <property type="term" value="F:4-hydroxyphenylacetate transmembrane transporter activity"/>
    <property type="evidence" value="ECO:0007669"/>
    <property type="project" value="InterPro"/>
</dbReference>
<feature type="transmembrane region" description="Helical" evidence="8">
    <location>
        <begin position="194"/>
        <end position="216"/>
    </location>
</feature>
<sequence length="459" mass="51337">MSISPRATRQADHPSGQHNKLTAQQQNVINKLFRRLILFLFVLFVFSFLDRINIGFAGLTMGKDLGLTSTMFGLAATFFYATYVIFGIPSNVMLSIVGARRWIATIMVLWGIASTATMFATGPTSLYILRMLVGIAEAGFLPGILVYLTYWFPTYYRARANALFMIAMPVTMAFGSLISGYILEMDGIWNLRGWQWLFLLEGFPSVLLGVVVWFYLDDSPEKAKWLTREDKQCLQEMIEDDKLSPEKSNEHPPQDPQKENISLWREIFTPIILMYTFAYFCLTNTLSAINIWTPQIMQSFNQSSSHVVIGILTAIPQFCTILGMIYWSRRSDRLQERKIHTALPYLFAAAGWILTSSTDNSMVQLLGIIMASTGSFTAMAVFWTTPDQSISLRARAVGIAVINATGNVGSAVSPLLIGWLKDQTGSFNSGLYFVAGLLLIGALMVLLIPMEHSKPRTTP</sequence>
<dbReference type="FunFam" id="1.20.1250.20:FF:000018">
    <property type="entry name" value="MFS transporter permease"/>
    <property type="match status" value="1"/>
</dbReference>
<evidence type="ECO:0000259" key="9">
    <source>
        <dbReference type="PROSITE" id="PS50850"/>
    </source>
</evidence>
<evidence type="ECO:0000256" key="8">
    <source>
        <dbReference type="SAM" id="Phobius"/>
    </source>
</evidence>
<feature type="transmembrane region" description="Helical" evidence="8">
    <location>
        <begin position="429"/>
        <end position="448"/>
    </location>
</feature>
<comment type="subcellular location">
    <subcellularLocation>
        <location evidence="1">Membrane</location>
        <topology evidence="1">Multi-pass membrane protein</topology>
    </subcellularLocation>
</comment>
<evidence type="ECO:0000256" key="6">
    <source>
        <dbReference type="ARBA" id="ARBA00058119"/>
    </source>
</evidence>
<evidence type="ECO:0000313" key="10">
    <source>
        <dbReference type="EMBL" id="SFU61721.1"/>
    </source>
</evidence>
<evidence type="ECO:0000313" key="11">
    <source>
        <dbReference type="Proteomes" id="UP000242496"/>
    </source>
</evidence>